<name>A0A085ZWN6_9FLAO</name>
<dbReference type="AlphaFoldDB" id="A0A085ZWN6"/>
<proteinExistence type="predicted"/>
<protein>
    <submittedName>
        <fullName evidence="2">Flagellar motor protein MotB</fullName>
    </submittedName>
</protein>
<dbReference type="eggNOG" id="COG2885">
    <property type="taxonomic scope" value="Bacteria"/>
</dbReference>
<dbReference type="OrthoDB" id="1522982at2"/>
<keyword evidence="2" id="KW-0969">Cilium</keyword>
<keyword evidence="3" id="KW-1185">Reference proteome</keyword>
<dbReference type="Proteomes" id="UP000028703">
    <property type="component" value="Unassembled WGS sequence"/>
</dbReference>
<organism evidence="2 3">
    <name type="scientific">Chryseobacterium luteum</name>
    <dbReference type="NCBI Taxonomy" id="421531"/>
    <lineage>
        <taxon>Bacteria</taxon>
        <taxon>Pseudomonadati</taxon>
        <taxon>Bacteroidota</taxon>
        <taxon>Flavobacteriia</taxon>
        <taxon>Flavobacteriales</taxon>
        <taxon>Weeksellaceae</taxon>
        <taxon>Chryseobacterium group</taxon>
        <taxon>Chryseobacterium</taxon>
    </lineage>
</organism>
<dbReference type="RefSeq" id="WP_034702430.1">
    <property type="nucleotide sequence ID" value="NZ_JPRO01000002.1"/>
</dbReference>
<keyword evidence="2" id="KW-0282">Flagellum</keyword>
<gene>
    <name evidence="2" type="ORF">IX38_05345</name>
</gene>
<accession>A0A085ZWN6</accession>
<evidence type="ECO:0000256" key="1">
    <source>
        <dbReference type="SAM" id="SignalP"/>
    </source>
</evidence>
<feature type="signal peptide" evidence="1">
    <location>
        <begin position="1"/>
        <end position="17"/>
    </location>
</feature>
<dbReference type="InterPro" id="IPR028974">
    <property type="entry name" value="TSP_type-3_rpt"/>
</dbReference>
<dbReference type="SUPFAM" id="SSF103647">
    <property type="entry name" value="TSP type-3 repeat"/>
    <property type="match status" value="1"/>
</dbReference>
<dbReference type="EMBL" id="JPRO01000002">
    <property type="protein sequence ID" value="KFF08850.1"/>
    <property type="molecule type" value="Genomic_DNA"/>
</dbReference>
<comment type="caution">
    <text evidence="2">The sequence shown here is derived from an EMBL/GenBank/DDBJ whole genome shotgun (WGS) entry which is preliminary data.</text>
</comment>
<feature type="chain" id="PRO_5001801847" evidence="1">
    <location>
        <begin position="18"/>
        <end position="369"/>
    </location>
</feature>
<reference evidence="2 3" key="1">
    <citation type="submission" date="2014-07" db="EMBL/GenBank/DDBJ databases">
        <title>Genome of Chryseobacterium luteum DSM 18605.</title>
        <authorList>
            <person name="Stropko S.J."/>
            <person name="Pipes S.E."/>
            <person name="Newman J.D."/>
        </authorList>
    </citation>
    <scope>NUCLEOTIDE SEQUENCE [LARGE SCALE GENOMIC DNA]</scope>
    <source>
        <strain evidence="2 3">DSM 18605</strain>
    </source>
</reference>
<evidence type="ECO:0000313" key="2">
    <source>
        <dbReference type="EMBL" id="KFF08850.1"/>
    </source>
</evidence>
<dbReference type="GO" id="GO:0005509">
    <property type="term" value="F:calcium ion binding"/>
    <property type="evidence" value="ECO:0007669"/>
    <property type="project" value="InterPro"/>
</dbReference>
<keyword evidence="2" id="KW-0966">Cell projection</keyword>
<dbReference type="SUPFAM" id="SSF56925">
    <property type="entry name" value="OMPA-like"/>
    <property type="match status" value="1"/>
</dbReference>
<sequence length="369" mass="40400">MKLGLLLLATLPIAAYAQDSTTVNSSSEYPNTFSSGSANVQRFDNKARRFNDWSISVGGGAAFMAHSDLTSFYDKKVNWGYSAYVSVDKQITHVFGLSLIYQRGETKQKARLEGAAGVAAGVGTATTKFDQVALMGDVNFSNLLRRVDNHSPYRWALHGYAGIGFQGYNTSLHDANEFRWSDSPKRVPLFIEKDFDINSLYYQFGAGVKYKVSKLIDIEARTMYIVSGDDEFDGGGWGDPNDYDPATPGSKYNMISDSRSDNAWTVTLGVSFKLGNKLSHLAWHDPLQEAYYRTSVLENAATDLVVCEKGDADNDGVCDDWDRQLDTPAGARVDGAGVALDMDLDGVIDLYDKCVTVPGPVENNGCPTK</sequence>
<evidence type="ECO:0000313" key="3">
    <source>
        <dbReference type="Proteomes" id="UP000028703"/>
    </source>
</evidence>
<dbReference type="InterPro" id="IPR011250">
    <property type="entry name" value="OMP/PagP_B-barrel"/>
</dbReference>
<keyword evidence="1" id="KW-0732">Signal</keyword>
<dbReference type="STRING" id="421531.IX38_05345"/>